<gene>
    <name evidence="1" type="ORF">TbgDal_VIII8070</name>
</gene>
<evidence type="ECO:0000313" key="1">
    <source>
        <dbReference type="EMBL" id="CBH13864.1"/>
    </source>
</evidence>
<accession>C9ZWS5</accession>
<reference evidence="2" key="1">
    <citation type="journal article" date="2010" name="PLoS Negl. Trop. Dis.">
        <title>The genome sequence of Trypanosoma brucei gambiense, causative agent of chronic human african trypanosomiasis.</title>
        <authorList>
            <person name="Jackson A.P."/>
            <person name="Sanders M."/>
            <person name="Berry A."/>
            <person name="McQuillan J."/>
            <person name="Aslett M.A."/>
            <person name="Quail M.A."/>
            <person name="Chukualim B."/>
            <person name="Capewell P."/>
            <person name="MacLeod A."/>
            <person name="Melville S.E."/>
            <person name="Gibson W."/>
            <person name="Barry J.D."/>
            <person name="Berriman M."/>
            <person name="Hertz-Fowler C."/>
        </authorList>
    </citation>
    <scope>NUCLEOTIDE SEQUENCE [LARGE SCALE GENOMIC DNA]</scope>
    <source>
        <strain evidence="2">MHOM/CI/86/DAL972</strain>
    </source>
</reference>
<dbReference type="AlphaFoldDB" id="C9ZWS5"/>
<organism evidence="1 2">
    <name type="scientific">Trypanosoma brucei gambiense (strain MHOM/CI/86/DAL972)</name>
    <dbReference type="NCBI Taxonomy" id="679716"/>
    <lineage>
        <taxon>Eukaryota</taxon>
        <taxon>Discoba</taxon>
        <taxon>Euglenozoa</taxon>
        <taxon>Kinetoplastea</taxon>
        <taxon>Metakinetoplastina</taxon>
        <taxon>Trypanosomatida</taxon>
        <taxon>Trypanosomatidae</taxon>
        <taxon>Trypanosoma</taxon>
    </lineage>
</organism>
<evidence type="ECO:0000313" key="2">
    <source>
        <dbReference type="Proteomes" id="UP000002316"/>
    </source>
</evidence>
<protein>
    <submittedName>
        <fullName evidence="1">Uncharacterized protein</fullName>
    </submittedName>
</protein>
<dbReference type="Proteomes" id="UP000002316">
    <property type="component" value="Chromosome 8"/>
</dbReference>
<proteinExistence type="predicted"/>
<dbReference type="KEGG" id="tbg:TbgDal_VIII8070"/>
<dbReference type="GeneID" id="23864049"/>
<name>C9ZWS5_TRYB9</name>
<sequence>MRMRLQRCTCYQRIPISTLTGVRVYVHDMLFYFFPSPAAYFSLKYIHAHAGVLKSLTDDMRFLPGMTQYPFFSSAPHVHQFCFSVSFCFVWMCCPLSPLDITFPLAPACVRYSCFCGISPLTSSPPALPFRFPFYIFFSFMASPG</sequence>
<dbReference type="EMBL" id="FN554971">
    <property type="protein sequence ID" value="CBH13864.1"/>
    <property type="molecule type" value="Genomic_DNA"/>
</dbReference>
<dbReference type="RefSeq" id="XP_011776140.1">
    <property type="nucleotide sequence ID" value="XM_011777838.1"/>
</dbReference>